<proteinExistence type="predicted"/>
<dbReference type="EMBL" id="BK015838">
    <property type="protein sequence ID" value="DAE27435.1"/>
    <property type="molecule type" value="Genomic_DNA"/>
</dbReference>
<accession>A0A8S5R8D8</accession>
<name>A0A8S5R8D8_9VIRU</name>
<reference evidence="1" key="1">
    <citation type="journal article" date="2021" name="Proc. Natl. Acad. Sci. U.S.A.">
        <title>A Catalog of Tens of Thousands of Viruses from Human Metagenomes Reveals Hidden Associations with Chronic Diseases.</title>
        <authorList>
            <person name="Tisza M.J."/>
            <person name="Buck C.B."/>
        </authorList>
    </citation>
    <scope>NUCLEOTIDE SEQUENCE</scope>
    <source>
        <strain evidence="1">CtIVh9</strain>
    </source>
</reference>
<sequence>MKEEAESSGLSKGIEGVTEDTANLLASYLNSVRADVAAKLVLVRQIVDEYFPRANFLAEAQLTELKAISRNTAASAKFAEVNVKFVEEIRDILHGARLSRDRGLHVL</sequence>
<organism evidence="1">
    <name type="scientific">virus sp. ctIVh9</name>
    <dbReference type="NCBI Taxonomy" id="2826797"/>
    <lineage>
        <taxon>Viruses</taxon>
    </lineage>
</organism>
<evidence type="ECO:0000313" key="1">
    <source>
        <dbReference type="EMBL" id="DAE27435.1"/>
    </source>
</evidence>
<protein>
    <submittedName>
        <fullName evidence="1">Uncharacterized protein</fullName>
    </submittedName>
</protein>